<dbReference type="AlphaFoldDB" id="A0A918TJM4"/>
<dbReference type="Gene3D" id="3.10.50.40">
    <property type="match status" value="1"/>
</dbReference>
<evidence type="ECO:0000256" key="6">
    <source>
        <dbReference type="ARBA" id="ARBA00030642"/>
    </source>
</evidence>
<dbReference type="EC" id="5.2.1.8" evidence="3"/>
<dbReference type="Pfam" id="PF00639">
    <property type="entry name" value="Rotamase"/>
    <property type="match status" value="1"/>
</dbReference>
<evidence type="ECO:0000256" key="3">
    <source>
        <dbReference type="ARBA" id="ARBA00013194"/>
    </source>
</evidence>
<comment type="catalytic activity">
    <reaction evidence="1">
        <text>[protein]-peptidylproline (omega=180) = [protein]-peptidylproline (omega=0)</text>
        <dbReference type="Rhea" id="RHEA:16237"/>
        <dbReference type="Rhea" id="RHEA-COMP:10747"/>
        <dbReference type="Rhea" id="RHEA-COMP:10748"/>
        <dbReference type="ChEBI" id="CHEBI:83833"/>
        <dbReference type="ChEBI" id="CHEBI:83834"/>
        <dbReference type="EC" id="5.2.1.8"/>
    </reaction>
</comment>
<dbReference type="InterPro" id="IPR050245">
    <property type="entry name" value="PrsA_foldase"/>
</dbReference>
<evidence type="ECO:0000256" key="4">
    <source>
        <dbReference type="ARBA" id="ARBA00018370"/>
    </source>
</evidence>
<evidence type="ECO:0000313" key="10">
    <source>
        <dbReference type="EMBL" id="GHC52088.1"/>
    </source>
</evidence>
<dbReference type="EMBL" id="BMYJ01000003">
    <property type="protein sequence ID" value="GHC52088.1"/>
    <property type="molecule type" value="Genomic_DNA"/>
</dbReference>
<dbReference type="SUPFAM" id="SSF109998">
    <property type="entry name" value="Triger factor/SurA peptide-binding domain-like"/>
    <property type="match status" value="1"/>
</dbReference>
<evidence type="ECO:0000256" key="5">
    <source>
        <dbReference type="ARBA" id="ARBA00023110"/>
    </source>
</evidence>
<dbReference type="InterPro" id="IPR027304">
    <property type="entry name" value="Trigger_fact/SurA_dom_sf"/>
</dbReference>
<protein>
    <recommendedName>
        <fullName evidence="4">Parvulin-like PPIase</fullName>
        <ecNumber evidence="3">5.2.1.8</ecNumber>
    </recommendedName>
    <alternativeName>
        <fullName evidence="6">Peptidyl-prolyl cis-trans isomerase plp</fullName>
    </alternativeName>
    <alternativeName>
        <fullName evidence="7">Rotamase plp</fullName>
    </alternativeName>
</protein>
<organism evidence="10 11">
    <name type="scientific">Neogemmobacter tilapiae</name>
    <dbReference type="NCBI Taxonomy" id="875041"/>
    <lineage>
        <taxon>Bacteria</taxon>
        <taxon>Pseudomonadati</taxon>
        <taxon>Pseudomonadota</taxon>
        <taxon>Alphaproteobacteria</taxon>
        <taxon>Rhodobacterales</taxon>
        <taxon>Paracoccaceae</taxon>
        <taxon>Neogemmobacter</taxon>
    </lineage>
</organism>
<gene>
    <name evidence="10" type="ORF">GCM10007315_13220</name>
</gene>
<name>A0A918TJM4_9RHOB</name>
<reference evidence="10" key="2">
    <citation type="submission" date="2020-09" db="EMBL/GenBank/DDBJ databases">
        <authorList>
            <person name="Sun Q."/>
            <person name="Kim S."/>
        </authorList>
    </citation>
    <scope>NUCLEOTIDE SEQUENCE</scope>
    <source>
        <strain evidence="10">KCTC 23310</strain>
    </source>
</reference>
<evidence type="ECO:0000256" key="2">
    <source>
        <dbReference type="ARBA" id="ARBA00007656"/>
    </source>
</evidence>
<evidence type="ECO:0000259" key="9">
    <source>
        <dbReference type="PROSITE" id="PS50198"/>
    </source>
</evidence>
<dbReference type="PROSITE" id="PS50198">
    <property type="entry name" value="PPIC_PPIASE_2"/>
    <property type="match status" value="1"/>
</dbReference>
<dbReference type="GO" id="GO:0003755">
    <property type="term" value="F:peptidyl-prolyl cis-trans isomerase activity"/>
    <property type="evidence" value="ECO:0007669"/>
    <property type="project" value="UniProtKB-KW"/>
</dbReference>
<keyword evidence="5 8" id="KW-0697">Rotamase</keyword>
<dbReference type="InterPro" id="IPR000297">
    <property type="entry name" value="PPIase_PpiC"/>
</dbReference>
<keyword evidence="11" id="KW-1185">Reference proteome</keyword>
<accession>A0A918TJM4</accession>
<feature type="domain" description="PpiC" evidence="9">
    <location>
        <begin position="112"/>
        <end position="213"/>
    </location>
</feature>
<dbReference type="RefSeq" id="WP_189410831.1">
    <property type="nucleotide sequence ID" value="NZ_BMYJ01000003.1"/>
</dbReference>
<dbReference type="Proteomes" id="UP000638981">
    <property type="component" value="Unassembled WGS sequence"/>
</dbReference>
<evidence type="ECO:0000256" key="8">
    <source>
        <dbReference type="PROSITE-ProRule" id="PRU00278"/>
    </source>
</evidence>
<proteinExistence type="inferred from homology"/>
<dbReference type="InterPro" id="IPR046357">
    <property type="entry name" value="PPIase_dom_sf"/>
</dbReference>
<sequence>MKPLLPPVSVNGVTIDPARIAAEAQMHPAPKGKPGLAWRSAAQALALREVLLQKARAVGLTPDPQESAPGQWETEEEALIRQLLEQAVTPEPVDDAALRALYDSEPNRFRAPPLWDVAHILFAAPEEETEARQKARALSGVALASLLDRPALWDQIAREQSACSSRAHGGRLGQVGPGDTVPAFERALRVMDEGQIAGPVETPFGFHLIRLDAFALGDVLPFAVVAPRLRLAAEKSAWVHAVRAYAETLLQSAQVEGVNLKAA</sequence>
<dbReference type="PANTHER" id="PTHR47245">
    <property type="entry name" value="PEPTIDYLPROLYL ISOMERASE"/>
    <property type="match status" value="1"/>
</dbReference>
<keyword evidence="8 10" id="KW-0413">Isomerase</keyword>
<evidence type="ECO:0000256" key="1">
    <source>
        <dbReference type="ARBA" id="ARBA00000971"/>
    </source>
</evidence>
<evidence type="ECO:0000256" key="7">
    <source>
        <dbReference type="ARBA" id="ARBA00031484"/>
    </source>
</evidence>
<dbReference type="SUPFAM" id="SSF54534">
    <property type="entry name" value="FKBP-like"/>
    <property type="match status" value="1"/>
</dbReference>
<reference evidence="10" key="1">
    <citation type="journal article" date="2014" name="Int. J. Syst. Evol. Microbiol.">
        <title>Complete genome sequence of Corynebacterium casei LMG S-19264T (=DSM 44701T), isolated from a smear-ripened cheese.</title>
        <authorList>
            <consortium name="US DOE Joint Genome Institute (JGI-PGF)"/>
            <person name="Walter F."/>
            <person name="Albersmeier A."/>
            <person name="Kalinowski J."/>
            <person name="Ruckert C."/>
        </authorList>
    </citation>
    <scope>NUCLEOTIDE SEQUENCE</scope>
    <source>
        <strain evidence="10">KCTC 23310</strain>
    </source>
</reference>
<evidence type="ECO:0000313" key="11">
    <source>
        <dbReference type="Proteomes" id="UP000638981"/>
    </source>
</evidence>
<dbReference type="PANTHER" id="PTHR47245:SF2">
    <property type="entry name" value="PEPTIDYL-PROLYL CIS-TRANS ISOMERASE HP_0175-RELATED"/>
    <property type="match status" value="1"/>
</dbReference>
<comment type="caution">
    <text evidence="10">The sequence shown here is derived from an EMBL/GenBank/DDBJ whole genome shotgun (WGS) entry which is preliminary data.</text>
</comment>
<comment type="similarity">
    <text evidence="2">Belongs to the PpiC/parvulin rotamase family.</text>
</comment>